<dbReference type="PANTHER" id="PTHR22898">
    <property type="entry name" value="UNCHARACTERIZED GLYCOSOL TRANSFERASE-RELATED"/>
    <property type="match status" value="1"/>
</dbReference>
<organism evidence="1 2">
    <name type="scientific">Teladorsagia circumcincta</name>
    <name type="common">Brown stomach worm</name>
    <name type="synonym">Ostertagia circumcincta</name>
    <dbReference type="NCBI Taxonomy" id="45464"/>
    <lineage>
        <taxon>Eukaryota</taxon>
        <taxon>Metazoa</taxon>
        <taxon>Ecdysozoa</taxon>
        <taxon>Nematoda</taxon>
        <taxon>Chromadorea</taxon>
        <taxon>Rhabditida</taxon>
        <taxon>Rhabditina</taxon>
        <taxon>Rhabditomorpha</taxon>
        <taxon>Strongyloidea</taxon>
        <taxon>Trichostrongylidae</taxon>
        <taxon>Teladorsagia</taxon>
    </lineage>
</organism>
<dbReference type="Proteomes" id="UP000230423">
    <property type="component" value="Unassembled WGS sequence"/>
</dbReference>
<dbReference type="InterPro" id="IPR052501">
    <property type="entry name" value="Alpha-1-2_FucT"/>
</dbReference>
<keyword evidence="2" id="KW-1185">Reference proteome</keyword>
<evidence type="ECO:0008006" key="3">
    <source>
        <dbReference type="Google" id="ProtNLM"/>
    </source>
</evidence>
<gene>
    <name evidence="1" type="ORF">TELCIR_03583</name>
</gene>
<evidence type="ECO:0000313" key="1">
    <source>
        <dbReference type="EMBL" id="PIO74419.1"/>
    </source>
</evidence>
<dbReference type="AlphaFoldDB" id="A0A2G9UVY3"/>
<reference evidence="1 2" key="1">
    <citation type="submission" date="2015-09" db="EMBL/GenBank/DDBJ databases">
        <title>Draft genome of the parasitic nematode Teladorsagia circumcincta isolate WARC Sus (inbred).</title>
        <authorList>
            <person name="Mitreva M."/>
        </authorList>
    </citation>
    <scope>NUCLEOTIDE SEQUENCE [LARGE SCALE GENOMIC DNA]</scope>
    <source>
        <strain evidence="1 2">S</strain>
    </source>
</reference>
<evidence type="ECO:0000313" key="2">
    <source>
        <dbReference type="Proteomes" id="UP000230423"/>
    </source>
</evidence>
<name>A0A2G9UVY3_TELCI</name>
<proteinExistence type="predicted"/>
<sequence>MLDIYGLAKYSHQSGSDAITGVHYGFRSNYSVQNGVNSERCLVASLHATEDNGGIGNVMFELLGLISIAKQLSRIPVISNPSITSRLKELSEYFPYISAHIKQNPSCQKSVFVDTPLEYCCRYDHRILDKLRAKDNLRSISVRLRYLQTYKYLWDLSHAEIFHAIQGSKNALFTAENVLFPKHRPDRRALNICVHTRRGDFTESSMHLPSDDHFTIAAMQLLIEKARTEDIRIPRIYIFTDNVKWTTMKVLKPFLELNNKTIATEIARVRDSSPPNAEWEFSRKYCDRVLLTAATSTYGWWLGFLSRGQRVYYNKKYVSPGVRADELLPVDFWPQHWIPLGVSRNKAVEL</sequence>
<dbReference type="OrthoDB" id="3226at2759"/>
<accession>A0A2G9UVY3</accession>
<protein>
    <recommendedName>
        <fullName evidence="3">L-Fucosyltransferase</fullName>
    </recommendedName>
</protein>
<dbReference type="PANTHER" id="PTHR22898:SF3">
    <property type="entry name" value="ALPHA-1,2-FUCOSYLTRANSFERASE-RELATED"/>
    <property type="match status" value="1"/>
</dbReference>
<dbReference type="EMBL" id="KZ345283">
    <property type="protein sequence ID" value="PIO74419.1"/>
    <property type="molecule type" value="Genomic_DNA"/>
</dbReference>